<sequence length="130" mass="15185">MRKIKSFKDLHVYQESLNLLNNLYEIAYRIPHIKLRSQLINSGEAIAPLIAEGYAKQRNPLEAARFYEMAMTESDEVTVHLTKALILSRRFSRIPVGRCKELKEKYVSLAKQLNKLSSTWRKFSQNRKSD</sequence>
<protein>
    <recommendedName>
        <fullName evidence="3">Four helix bundle protein</fullName>
    </recommendedName>
</protein>
<dbReference type="PANTHER" id="PTHR38471:SF2">
    <property type="entry name" value="FOUR HELIX BUNDLE PROTEIN"/>
    <property type="match status" value="1"/>
</dbReference>
<dbReference type="InterPro" id="IPR036583">
    <property type="entry name" value="23S_rRNA_IVS_sf"/>
</dbReference>
<accession>A0A1F7XMH3</accession>
<dbReference type="Proteomes" id="UP000177382">
    <property type="component" value="Unassembled WGS sequence"/>
</dbReference>
<dbReference type="Pfam" id="PF05635">
    <property type="entry name" value="23S_rRNA_IVP"/>
    <property type="match status" value="1"/>
</dbReference>
<evidence type="ECO:0000313" key="2">
    <source>
        <dbReference type="Proteomes" id="UP000177382"/>
    </source>
</evidence>
<reference evidence="1 2" key="1">
    <citation type="journal article" date="2016" name="Nat. Commun.">
        <title>Thousands of microbial genomes shed light on interconnected biogeochemical processes in an aquifer system.</title>
        <authorList>
            <person name="Anantharaman K."/>
            <person name="Brown C.T."/>
            <person name="Hug L.A."/>
            <person name="Sharon I."/>
            <person name="Castelle C.J."/>
            <person name="Probst A.J."/>
            <person name="Thomas B.C."/>
            <person name="Singh A."/>
            <person name="Wilkins M.J."/>
            <person name="Karaoz U."/>
            <person name="Brodie E.L."/>
            <person name="Williams K.H."/>
            <person name="Hubbard S.S."/>
            <person name="Banfield J.F."/>
        </authorList>
    </citation>
    <scope>NUCLEOTIDE SEQUENCE [LARGE SCALE GENOMIC DNA]</scope>
</reference>
<organism evidence="1 2">
    <name type="scientific">Candidatus Woesebacteria bacterium RBG_16_42_24</name>
    <dbReference type="NCBI Taxonomy" id="1802485"/>
    <lineage>
        <taxon>Bacteria</taxon>
        <taxon>Candidatus Woeseibacteriota</taxon>
    </lineage>
</organism>
<proteinExistence type="predicted"/>
<comment type="caution">
    <text evidence="1">The sequence shown here is derived from an EMBL/GenBank/DDBJ whole genome shotgun (WGS) entry which is preliminary data.</text>
</comment>
<gene>
    <name evidence="1" type="ORF">A2V97_00625</name>
</gene>
<dbReference type="NCBIfam" id="TIGR02436">
    <property type="entry name" value="four helix bundle protein"/>
    <property type="match status" value="1"/>
</dbReference>
<dbReference type="InterPro" id="IPR012657">
    <property type="entry name" value="23S_rRNA-intervening_sequence"/>
</dbReference>
<dbReference type="PANTHER" id="PTHR38471">
    <property type="entry name" value="FOUR HELIX BUNDLE PROTEIN"/>
    <property type="match status" value="1"/>
</dbReference>
<dbReference type="AlphaFoldDB" id="A0A1F7XMH3"/>
<evidence type="ECO:0008006" key="3">
    <source>
        <dbReference type="Google" id="ProtNLM"/>
    </source>
</evidence>
<dbReference type="EMBL" id="MGFX01000005">
    <property type="protein sequence ID" value="OGM15475.1"/>
    <property type="molecule type" value="Genomic_DNA"/>
</dbReference>
<dbReference type="SUPFAM" id="SSF158446">
    <property type="entry name" value="IVS-encoded protein-like"/>
    <property type="match status" value="1"/>
</dbReference>
<evidence type="ECO:0000313" key="1">
    <source>
        <dbReference type="EMBL" id="OGM15475.1"/>
    </source>
</evidence>
<dbReference type="Gene3D" id="1.20.1440.60">
    <property type="entry name" value="23S rRNA-intervening sequence"/>
    <property type="match status" value="1"/>
</dbReference>
<name>A0A1F7XMH3_9BACT</name>